<name>A0A8S9JNZ0_BRACR</name>
<dbReference type="EMBL" id="QGKY02000246">
    <property type="protein sequence ID" value="KAF2584250.1"/>
    <property type="molecule type" value="Genomic_DNA"/>
</dbReference>
<feature type="region of interest" description="Disordered" evidence="1">
    <location>
        <begin position="51"/>
        <end position="70"/>
    </location>
</feature>
<evidence type="ECO:0000313" key="2">
    <source>
        <dbReference type="EMBL" id="KAF2584250.1"/>
    </source>
</evidence>
<protein>
    <submittedName>
        <fullName evidence="2">Uncharacterized protein</fullName>
    </submittedName>
</protein>
<comment type="caution">
    <text evidence="2">The sequence shown here is derived from an EMBL/GenBank/DDBJ whole genome shotgun (WGS) entry which is preliminary data.</text>
</comment>
<proteinExistence type="predicted"/>
<dbReference type="AlphaFoldDB" id="A0A8S9JNZ0"/>
<sequence length="207" mass="23218">MRGRSIQKWWKCGAVAFKNGGNAGRSIQKRQIKIRGAGKIESRRVLLGRGRNTLQGQTASKEPDVEHTKVGDSIGMQKERGGMNRLSCVDGGADQSDSPLSERPAVLLFRGRRSPAAEDPTGSLPGRCDCCGVCSCAEVLPYWPPKQPHVISLRILFMRLLFLRWESTIQRRGRCSRIGSKELRVRQEAHVLDRAEVREVWLRELTV</sequence>
<organism evidence="2">
    <name type="scientific">Brassica cretica</name>
    <name type="common">Mustard</name>
    <dbReference type="NCBI Taxonomy" id="69181"/>
    <lineage>
        <taxon>Eukaryota</taxon>
        <taxon>Viridiplantae</taxon>
        <taxon>Streptophyta</taxon>
        <taxon>Embryophyta</taxon>
        <taxon>Tracheophyta</taxon>
        <taxon>Spermatophyta</taxon>
        <taxon>Magnoliopsida</taxon>
        <taxon>eudicotyledons</taxon>
        <taxon>Gunneridae</taxon>
        <taxon>Pentapetalae</taxon>
        <taxon>rosids</taxon>
        <taxon>malvids</taxon>
        <taxon>Brassicales</taxon>
        <taxon>Brassicaceae</taxon>
        <taxon>Brassiceae</taxon>
        <taxon>Brassica</taxon>
    </lineage>
</organism>
<feature type="compositionally biased region" description="Basic and acidic residues" evidence="1">
    <location>
        <begin position="61"/>
        <end position="70"/>
    </location>
</feature>
<reference evidence="2" key="1">
    <citation type="submission" date="2019-12" db="EMBL/GenBank/DDBJ databases">
        <title>Genome sequencing and annotation of Brassica cretica.</title>
        <authorList>
            <person name="Studholme D.J."/>
            <person name="Sarris P.F."/>
        </authorList>
    </citation>
    <scope>NUCLEOTIDE SEQUENCE</scope>
    <source>
        <strain evidence="2">PFS-102/07</strain>
        <tissue evidence="2">Leaf</tissue>
    </source>
</reference>
<accession>A0A8S9JNZ0</accession>
<gene>
    <name evidence="2" type="ORF">F2Q70_00036216</name>
</gene>
<evidence type="ECO:0000256" key="1">
    <source>
        <dbReference type="SAM" id="MobiDB-lite"/>
    </source>
</evidence>